<dbReference type="EMBL" id="LBSV01000015">
    <property type="protein sequence ID" value="KKQ24584.1"/>
    <property type="molecule type" value="Genomic_DNA"/>
</dbReference>
<evidence type="ECO:0000256" key="1">
    <source>
        <dbReference type="ARBA" id="ARBA00004138"/>
    </source>
</evidence>
<evidence type="ECO:0000256" key="5">
    <source>
        <dbReference type="ARBA" id="ARBA00023273"/>
    </source>
</evidence>
<name>A0A0G0IK66_9BACT</name>
<keyword evidence="5" id="KW-0966">Cell projection</keyword>
<evidence type="ECO:0000313" key="7">
    <source>
        <dbReference type="EMBL" id="KKQ24584.1"/>
    </source>
</evidence>
<comment type="subcellular location">
    <subcellularLocation>
        <location evidence="1">Cell projection</location>
        <location evidence="1">Cilium</location>
    </subcellularLocation>
    <subcellularLocation>
        <location evidence="2">Cytoplasm</location>
    </subcellularLocation>
</comment>
<accession>A0A0G0IK66</accession>
<evidence type="ECO:0000256" key="4">
    <source>
        <dbReference type="ARBA" id="ARBA00023069"/>
    </source>
</evidence>
<evidence type="ECO:0000256" key="2">
    <source>
        <dbReference type="ARBA" id="ARBA00004496"/>
    </source>
</evidence>
<dbReference type="InterPro" id="IPR053879">
    <property type="entry name" value="HYDIN_VesB_CFA65-like_Ig"/>
</dbReference>
<dbReference type="Proteomes" id="UP000034917">
    <property type="component" value="Unassembled WGS sequence"/>
</dbReference>
<protein>
    <recommendedName>
        <fullName evidence="6">HYDIN/VesB/CFA65-like Ig-like domain-containing protein</fullName>
    </recommendedName>
</protein>
<gene>
    <name evidence="7" type="ORF">US40_C0015G0015</name>
</gene>
<dbReference type="Pfam" id="PF22544">
    <property type="entry name" value="HYDIN_VesB_CFA65-like_Ig"/>
    <property type="match status" value="1"/>
</dbReference>
<keyword evidence="4" id="KW-0969">Cilium</keyword>
<feature type="domain" description="HYDIN/VesB/CFA65-like Ig-like" evidence="6">
    <location>
        <begin position="47"/>
        <end position="161"/>
    </location>
</feature>
<dbReference type="InterPro" id="IPR013783">
    <property type="entry name" value="Ig-like_fold"/>
</dbReference>
<proteinExistence type="predicted"/>
<dbReference type="Gene3D" id="2.60.40.10">
    <property type="entry name" value="Immunoglobulins"/>
    <property type="match status" value="1"/>
</dbReference>
<reference evidence="7 8" key="1">
    <citation type="journal article" date="2015" name="Nature">
        <title>rRNA introns, odd ribosomes, and small enigmatic genomes across a large radiation of phyla.</title>
        <authorList>
            <person name="Brown C.T."/>
            <person name="Hug L.A."/>
            <person name="Thomas B.C."/>
            <person name="Sharon I."/>
            <person name="Castelle C.J."/>
            <person name="Singh A."/>
            <person name="Wilkins M.J."/>
            <person name="Williams K.H."/>
            <person name="Banfield J.F."/>
        </authorList>
    </citation>
    <scope>NUCLEOTIDE SEQUENCE [LARGE SCALE GENOMIC DNA]</scope>
</reference>
<keyword evidence="3" id="KW-0963">Cytoplasm</keyword>
<sequence>MKAIWVILGIVLTAGLIVGSYFLLNPGGEAKVTVTIISYKITDKERPKVEVKGTSKDLGKMKVSDEKSAEFIIKNIGQKPLQMSRVNSSCNCTFGQVVIDGKESELYGMHNVSNFAGEVLPGKTAMIKVIYRPFIMPVYGIIDREVYVETNDPENQKLIFKVKANVN</sequence>
<organism evidence="7 8">
    <name type="scientific">Candidatus Roizmanbacteria bacterium GW2011_GWC2_37_13</name>
    <dbReference type="NCBI Taxonomy" id="1618486"/>
    <lineage>
        <taxon>Bacteria</taxon>
        <taxon>Candidatus Roizmaniibacteriota</taxon>
    </lineage>
</organism>
<dbReference type="AlphaFoldDB" id="A0A0G0IK66"/>
<evidence type="ECO:0000256" key="3">
    <source>
        <dbReference type="ARBA" id="ARBA00022490"/>
    </source>
</evidence>
<evidence type="ECO:0000313" key="8">
    <source>
        <dbReference type="Proteomes" id="UP000034917"/>
    </source>
</evidence>
<comment type="caution">
    <text evidence="7">The sequence shown here is derived from an EMBL/GenBank/DDBJ whole genome shotgun (WGS) entry which is preliminary data.</text>
</comment>
<evidence type="ECO:0000259" key="6">
    <source>
        <dbReference type="Pfam" id="PF22544"/>
    </source>
</evidence>
<dbReference type="GO" id="GO:0005737">
    <property type="term" value="C:cytoplasm"/>
    <property type="evidence" value="ECO:0007669"/>
    <property type="project" value="UniProtKB-SubCell"/>
</dbReference>